<dbReference type="EMBL" id="BJND01000072">
    <property type="protein sequence ID" value="GEC09444.1"/>
    <property type="molecule type" value="Genomic_DNA"/>
</dbReference>
<organism evidence="1 2">
    <name type="scientific">Streptomyces spinoverrucosus</name>
    <dbReference type="NCBI Taxonomy" id="284043"/>
    <lineage>
        <taxon>Bacteria</taxon>
        <taxon>Bacillati</taxon>
        <taxon>Actinomycetota</taxon>
        <taxon>Actinomycetes</taxon>
        <taxon>Kitasatosporales</taxon>
        <taxon>Streptomycetaceae</taxon>
        <taxon>Streptomyces</taxon>
    </lineage>
</organism>
<comment type="caution">
    <text evidence="1">The sequence shown here is derived from an EMBL/GenBank/DDBJ whole genome shotgun (WGS) entry which is preliminary data.</text>
</comment>
<evidence type="ECO:0000313" key="2">
    <source>
        <dbReference type="Proteomes" id="UP000317881"/>
    </source>
</evidence>
<reference evidence="1 2" key="1">
    <citation type="submission" date="2019-06" db="EMBL/GenBank/DDBJ databases">
        <title>Whole genome shotgun sequence of Streptomyces spinoverrucosus NBRC 14228.</title>
        <authorList>
            <person name="Hosoyama A."/>
            <person name="Uohara A."/>
            <person name="Ohji S."/>
            <person name="Ichikawa N."/>
        </authorList>
    </citation>
    <scope>NUCLEOTIDE SEQUENCE [LARGE SCALE GENOMIC DNA]</scope>
    <source>
        <strain evidence="1 2">NBRC 14228</strain>
    </source>
</reference>
<dbReference type="AlphaFoldDB" id="A0A4Y3VR54"/>
<evidence type="ECO:0000313" key="1">
    <source>
        <dbReference type="EMBL" id="GEC09444.1"/>
    </source>
</evidence>
<accession>A0A4Y3VR54</accession>
<proteinExistence type="predicted"/>
<gene>
    <name evidence="1" type="ORF">SSP24_70990</name>
</gene>
<sequence length="218" mass="24045">MRFFKRRSVGANSEGTAADAGQFECSFCGNGGGESPLTELLDTAYGKPHGYYCGSCEELYSQLQSRLTYTRTPGHRPWLVPDPGTEHVVKAARDPFDAVQAVVGGLEEEIAEVPRAAARIAALKLGVWGAGKVTPCASLAEALAEVSRTIAEDLAKHYEQLQEYFEGRDYSVRTVSLFGRGCGVLLQRVTRTEGSWIEQHCFLFDTDHSIHRYTSYDR</sequence>
<dbReference type="RefSeq" id="WP_167529797.1">
    <property type="nucleotide sequence ID" value="NZ_BJND01000072.1"/>
</dbReference>
<keyword evidence="2" id="KW-1185">Reference proteome</keyword>
<name>A0A4Y3VR54_9ACTN</name>
<dbReference type="Proteomes" id="UP000317881">
    <property type="component" value="Unassembled WGS sequence"/>
</dbReference>
<protein>
    <submittedName>
        <fullName evidence="1">Uncharacterized protein</fullName>
    </submittedName>
</protein>